<keyword evidence="3" id="KW-1185">Reference proteome</keyword>
<dbReference type="SMART" id="SM00382">
    <property type="entry name" value="AAA"/>
    <property type="match status" value="1"/>
</dbReference>
<dbReference type="Pfam" id="PF13604">
    <property type="entry name" value="AAA_30"/>
    <property type="match status" value="1"/>
</dbReference>
<feature type="domain" description="AAA+ ATPase" evidence="1">
    <location>
        <begin position="1002"/>
        <end position="1213"/>
    </location>
</feature>
<protein>
    <submittedName>
        <fullName evidence="2">Pfh1 protein</fullName>
    </submittedName>
</protein>
<evidence type="ECO:0000313" key="3">
    <source>
        <dbReference type="Proteomes" id="UP000604046"/>
    </source>
</evidence>
<organism evidence="2 3">
    <name type="scientific">Symbiodinium natans</name>
    <dbReference type="NCBI Taxonomy" id="878477"/>
    <lineage>
        <taxon>Eukaryota</taxon>
        <taxon>Sar</taxon>
        <taxon>Alveolata</taxon>
        <taxon>Dinophyceae</taxon>
        <taxon>Suessiales</taxon>
        <taxon>Symbiodiniaceae</taxon>
        <taxon>Symbiodinium</taxon>
    </lineage>
</organism>
<dbReference type="CDD" id="cd00085">
    <property type="entry name" value="HNHc"/>
    <property type="match status" value="1"/>
</dbReference>
<accession>A0A812KS32</accession>
<dbReference type="InterPro" id="IPR027417">
    <property type="entry name" value="P-loop_NTPase"/>
</dbReference>
<dbReference type="Gene3D" id="1.10.30.50">
    <property type="match status" value="1"/>
</dbReference>
<dbReference type="SUPFAM" id="SSF52540">
    <property type="entry name" value="P-loop containing nucleoside triphosphate hydrolases"/>
    <property type="match status" value="1"/>
</dbReference>
<dbReference type="InterPro" id="IPR003615">
    <property type="entry name" value="HNH_nuc"/>
</dbReference>
<evidence type="ECO:0000313" key="2">
    <source>
        <dbReference type="EMBL" id="CAE7232031.1"/>
    </source>
</evidence>
<name>A0A812KS32_9DINO</name>
<dbReference type="Proteomes" id="UP000604046">
    <property type="component" value="Unassembled WGS sequence"/>
</dbReference>
<gene>
    <name evidence="2" type="primary">pfh1</name>
    <name evidence="2" type="ORF">SNAT2548_LOCUS9557</name>
</gene>
<dbReference type="InterPro" id="IPR003593">
    <property type="entry name" value="AAA+_ATPase"/>
</dbReference>
<comment type="caution">
    <text evidence="2">The sequence shown here is derived from an EMBL/GenBank/DDBJ whole genome shotgun (WGS) entry which is preliminary data.</text>
</comment>
<evidence type="ECO:0000259" key="1">
    <source>
        <dbReference type="SMART" id="SM00382"/>
    </source>
</evidence>
<sequence>MIQLGNVLTNAKGGRYTPLRKEGGSDAPTWKSGWLRVLWNPSSYGEPEAVRVSLCLEPDEAAKAFFQNTEELVTKALSEHSHRIFGKPLKPEEVKERMASAVKTSTRGTEFLKLKMSWERVRLWGPEGEELPTQQWDLQGCFCKVHVELRQVWLMSSQCGVLAEVTDVMLQQGAVINIMSWAQQRESIRRAVEAGVSAHTSRQGSELLRLPNAQQLLLARPDGQPTRAGQFFYQLVGRRPPSRRFNEGQPLVRDGPNDYILLRGGAKKLVRSLQPDGSYRVTKIRGRRRRGQPYQRDDFLPVTLDGLGRQNDALGEVQQHRNVIAAALRKLGNPEDGDVIMELSDETYHLDASRDWGVSKQTMQVAQNQVNTEVTLRQPLGALRDVSYQLFRGSEILDSAFEERADRLCVVRQVAELLQLPFEEAYSDFDAICPRGWERRGVTGKEIRQFCEWRKAPLFIVNCRGQMVDCYEPPVKEERALALCVYRDHAYFYKSARAVAWCDGEPRDTPSYRGDRRESTVPPFGEWQEWLGTLEPGHYWAKDLRVARSRLLAEGHQPKVVLRGLVEWRYLRLRVRGQGDCIIHEHPEDAEVLDAWMGKLGFVYRGQRLAGAASERGDVQRLLQEQRGACALCAAPIDAGTCEADHVVPVHQSFFGQRQPLQALCLECHRAKTFLECSHATTLESRFCRHVFESYACSPRLPPLVCGLSKCNPDKLCQGVDVVRCRKNALANAPFPLPVFCPLDSIRPAEEGQLADLTFVRKREDKREGFMARLPYVGPGWYGKPAVAYMLDAGLARWADFEWSLEATAHVAPDCLARALEIMETAWPQGEEHFAKLSVNALIGLWARSKDVYYSMRTSSHEADAWGSQFLQVFFDAAGACHYDHGAEPSAYRRLVHEPVHAPGARLRDGLARINRALREVPPRYLVALKTDCLVYQNLPKKFLPAVEALTRQRHRDGTPKYRFEEVKRLEGDYREPRLETEPPPRQGPWRHVEDPVAHCLDGKSLLLSGMPGTGKTHLARQIVTQLSAQGEEVTLISKTHCSVQNLGLGAQTADLWVRRTIRAGRCALDWLVVEEVTQLDVGLWADIAELSTNRRVRFLLLGDFRQLPAVQDAFGGSQVLRSLKESQLLHDLAGGCVHELTENRRSDETIFRFLQWLRVDEPEQAPLREAVQAARERFPRRGHPDTCLVISHAHRMAINERENKRLLEHRAQGQAQKPPQQAGTNQAQTMRVWPGLRLVGAGGRVPKGCFATVREVAEERISLDDGQSFTPAELLRHTRLCHAITYAS</sequence>
<dbReference type="EMBL" id="CAJNDS010000756">
    <property type="protein sequence ID" value="CAE7232031.1"/>
    <property type="molecule type" value="Genomic_DNA"/>
</dbReference>
<reference evidence="2" key="1">
    <citation type="submission" date="2021-02" db="EMBL/GenBank/DDBJ databases">
        <authorList>
            <person name="Dougan E. K."/>
            <person name="Rhodes N."/>
            <person name="Thang M."/>
            <person name="Chan C."/>
        </authorList>
    </citation>
    <scope>NUCLEOTIDE SEQUENCE</scope>
</reference>
<proteinExistence type="predicted"/>
<dbReference type="Gene3D" id="3.40.50.300">
    <property type="entry name" value="P-loop containing nucleotide triphosphate hydrolases"/>
    <property type="match status" value="1"/>
</dbReference>